<evidence type="ECO:0000313" key="2">
    <source>
        <dbReference type="EMBL" id="MBZ9610765.1"/>
    </source>
</evidence>
<dbReference type="PROSITE" id="PS51257">
    <property type="entry name" value="PROKAR_LIPOPROTEIN"/>
    <property type="match status" value="1"/>
</dbReference>
<gene>
    <name evidence="2" type="ORF">I4W93_004075</name>
</gene>
<accession>A0ABS7X5F0</accession>
<keyword evidence="3" id="KW-1185">Reference proteome</keyword>
<dbReference type="Proteomes" id="UP000663814">
    <property type="component" value="Unassembled WGS sequence"/>
</dbReference>
<comment type="caution">
    <text evidence="2">The sequence shown here is derived from an EMBL/GenBank/DDBJ whole genome shotgun (WGS) entry which is preliminary data.</text>
</comment>
<feature type="signal peptide" evidence="1">
    <location>
        <begin position="1"/>
        <end position="16"/>
    </location>
</feature>
<organism evidence="2 3">
    <name type="scientific">Rheinheimera maricola</name>
    <dbReference type="NCBI Taxonomy" id="2793282"/>
    <lineage>
        <taxon>Bacteria</taxon>
        <taxon>Pseudomonadati</taxon>
        <taxon>Pseudomonadota</taxon>
        <taxon>Gammaproteobacteria</taxon>
        <taxon>Chromatiales</taxon>
        <taxon>Chromatiaceae</taxon>
        <taxon>Rheinheimera</taxon>
    </lineage>
</organism>
<keyword evidence="1" id="KW-0732">Signal</keyword>
<protein>
    <submittedName>
        <fullName evidence="2">Uncharacterized protein</fullName>
    </submittedName>
</protein>
<evidence type="ECO:0000313" key="3">
    <source>
        <dbReference type="Proteomes" id="UP000663814"/>
    </source>
</evidence>
<sequence>MNKLLVPLLFVPLIMACGGGSSEPPIGPLTASLSAVPAVFDEGANVTVTYSVTNVKSTANVSLVSTNNSLIVSNSSSGSYTLTANEVDREVKGKLTFVVRDGVDQNRTVTQDYNFTIKNNSFDGAKADIVFLLANKQRVADLPDERIMRDVLDEISLLNNEAQLRVTTNSDFPSGTQVAALIDAIPYDVYLNSDIGDAEVIAAYQQALQAVAEHTASAAQILDAGFASVSLLLPKAITVGDFNIDASTGVTSFFIGKDDYGQFVDGEWQYNADSTFLASLTDASCAL</sequence>
<reference evidence="2 3" key="1">
    <citation type="submission" date="2021-08" db="EMBL/GenBank/DDBJ databases">
        <title>Rheinheimera aquimaris sp. nov., isolated from seawater of the East Sea in Korea.</title>
        <authorList>
            <person name="Kim K.H."/>
            <person name="Wenting R."/>
            <person name="Kim K.R."/>
            <person name="Jeon C.O."/>
        </authorList>
    </citation>
    <scope>NUCLEOTIDE SEQUENCE [LARGE SCALE GENOMIC DNA]</scope>
    <source>
        <strain evidence="2 3">MA-13</strain>
    </source>
</reference>
<dbReference type="RefSeq" id="WP_205310652.1">
    <property type="nucleotide sequence ID" value="NZ_JAERPS020000001.1"/>
</dbReference>
<proteinExistence type="predicted"/>
<feature type="chain" id="PRO_5046819341" evidence="1">
    <location>
        <begin position="17"/>
        <end position="287"/>
    </location>
</feature>
<dbReference type="EMBL" id="JAERPS020000001">
    <property type="protein sequence ID" value="MBZ9610765.1"/>
    <property type="molecule type" value="Genomic_DNA"/>
</dbReference>
<name>A0ABS7X5F0_9GAMM</name>
<evidence type="ECO:0000256" key="1">
    <source>
        <dbReference type="SAM" id="SignalP"/>
    </source>
</evidence>